<dbReference type="AlphaFoldDB" id="A0A1I7IXI0"/>
<name>A0A1I7IXI0_9PROT</name>
<proteinExistence type="predicted"/>
<dbReference type="OrthoDB" id="8566573at2"/>
<sequence>MNDWNFMEIRRCVLYDLRQFVPENYCEGIPSYDPRIWIHDYQLGKKLAFSSNPNMNRRQHAASELLMRLGMVAAGEHIPDQEKIILGNQTGKQFHEENKRLLPDWVRYYAGHLSPRAKEYLLRLIATESSNVIPIDRGWKDKAKAIAQEVGLEKYRRDGVRNISARSVCDEVAVRLAKDPSTHGLQGQRSADNVRVDGLKNWKFIPPEEEESVD</sequence>
<dbReference type="Proteomes" id="UP000182649">
    <property type="component" value="Unassembled WGS sequence"/>
</dbReference>
<organism evidence="1 2">
    <name type="scientific">Nitrosospira multiformis</name>
    <dbReference type="NCBI Taxonomy" id="1231"/>
    <lineage>
        <taxon>Bacteria</taxon>
        <taxon>Pseudomonadati</taxon>
        <taxon>Pseudomonadota</taxon>
        <taxon>Betaproteobacteria</taxon>
        <taxon>Nitrosomonadales</taxon>
        <taxon>Nitrosomonadaceae</taxon>
        <taxon>Nitrosospira</taxon>
    </lineage>
</organism>
<reference evidence="2" key="1">
    <citation type="submission" date="2016-10" db="EMBL/GenBank/DDBJ databases">
        <authorList>
            <person name="Varghese N."/>
            <person name="Submissions S."/>
        </authorList>
    </citation>
    <scope>NUCLEOTIDE SEQUENCE [LARGE SCALE GENOMIC DNA]</scope>
    <source>
        <strain evidence="2">Nl14</strain>
    </source>
</reference>
<protein>
    <submittedName>
        <fullName evidence="1">Uncharacterized protein</fullName>
    </submittedName>
</protein>
<accession>A0A1I7IXI0</accession>
<dbReference type="EMBL" id="FPBZ01000031">
    <property type="protein sequence ID" value="SFU77667.1"/>
    <property type="molecule type" value="Genomic_DNA"/>
</dbReference>
<dbReference type="RefSeq" id="WP_074976046.1">
    <property type="nucleotide sequence ID" value="NZ_FPBZ01000031.1"/>
</dbReference>
<gene>
    <name evidence="1" type="ORF">SAMN05216417_1314</name>
</gene>
<evidence type="ECO:0000313" key="1">
    <source>
        <dbReference type="EMBL" id="SFU77667.1"/>
    </source>
</evidence>
<evidence type="ECO:0000313" key="2">
    <source>
        <dbReference type="Proteomes" id="UP000182649"/>
    </source>
</evidence>